<evidence type="ECO:0000256" key="2">
    <source>
        <dbReference type="ARBA" id="ARBA00023078"/>
    </source>
</evidence>
<evidence type="ECO:0000313" key="5">
    <source>
        <dbReference type="EMBL" id="MFG3817540.1"/>
    </source>
</evidence>
<evidence type="ECO:0000256" key="3">
    <source>
        <dbReference type="ARBA" id="ARBA00023136"/>
    </source>
</evidence>
<name>A0ABW7C8R2_9CYAN</name>
<feature type="chain" id="PRO_5045930725" evidence="4">
    <location>
        <begin position="31"/>
        <end position="146"/>
    </location>
</feature>
<evidence type="ECO:0000313" key="6">
    <source>
        <dbReference type="Proteomes" id="UP001604335"/>
    </source>
</evidence>
<dbReference type="SUPFAM" id="SSF101112">
    <property type="entry name" value="Oxygen-evolving enhancer protein 3"/>
    <property type="match status" value="1"/>
</dbReference>
<organism evidence="5 6">
    <name type="scientific">Limnothrix redekei LRLZ20PSL1</name>
    <dbReference type="NCBI Taxonomy" id="3112953"/>
    <lineage>
        <taxon>Bacteria</taxon>
        <taxon>Bacillati</taxon>
        <taxon>Cyanobacteriota</taxon>
        <taxon>Cyanophyceae</taxon>
        <taxon>Pseudanabaenales</taxon>
        <taxon>Pseudanabaenaceae</taxon>
        <taxon>Limnothrix</taxon>
    </lineage>
</organism>
<comment type="subcellular location">
    <subcellularLocation>
        <location evidence="1">Membrane</location>
    </subcellularLocation>
</comment>
<keyword evidence="6" id="KW-1185">Reference proteome</keyword>
<evidence type="ECO:0000256" key="1">
    <source>
        <dbReference type="ARBA" id="ARBA00004370"/>
    </source>
</evidence>
<proteinExistence type="predicted"/>
<evidence type="ECO:0000256" key="4">
    <source>
        <dbReference type="SAM" id="SignalP"/>
    </source>
</evidence>
<dbReference type="EMBL" id="JAZAQF010000045">
    <property type="protein sequence ID" value="MFG3817540.1"/>
    <property type="molecule type" value="Genomic_DNA"/>
</dbReference>
<dbReference type="InterPro" id="IPR008797">
    <property type="entry name" value="PSII_PsbQ"/>
</dbReference>
<feature type="signal peptide" evidence="4">
    <location>
        <begin position="1"/>
        <end position="30"/>
    </location>
</feature>
<dbReference type="RefSeq" id="WP_393011936.1">
    <property type="nucleotide sequence ID" value="NZ_JAZAQF010000045.1"/>
</dbReference>
<gene>
    <name evidence="5" type="primary">psbQ</name>
    <name evidence="5" type="ORF">VPK24_07815</name>
</gene>
<dbReference type="InterPro" id="IPR017487">
    <property type="entry name" value="PSII_PsbQ_cyanobac"/>
</dbReference>
<keyword evidence="2" id="KW-0793">Thylakoid</keyword>
<dbReference type="Gene3D" id="1.20.120.290">
    <property type="entry name" value="Oxygen-evolving enhancer protein 3 (PsbQ), four-helix up-down bundle"/>
    <property type="match status" value="1"/>
</dbReference>
<dbReference type="InterPro" id="IPR023222">
    <property type="entry name" value="PsbQ-like_dom_sf"/>
</dbReference>
<keyword evidence="4" id="KW-0732">Signal</keyword>
<accession>A0ABW7C8R2</accession>
<sequence>MIRLRSALLALVMAAAIALTSLGFAPVAQAETYSSAQKSQIEIFVPGVQDLRDRLPELERYIEGKRWREIQTFIHGPLGELRERLSRVSRRLKGSDRATAEAAAKDLFKHLVAMDEFAGQFDYKRAGNEYLAAVKAFDQFLSVVPQ</sequence>
<dbReference type="NCBIfam" id="TIGR03042">
    <property type="entry name" value="PS_II_psbQ_bact"/>
    <property type="match status" value="1"/>
</dbReference>
<dbReference type="Pfam" id="PF05757">
    <property type="entry name" value="PsbQ"/>
    <property type="match status" value="1"/>
</dbReference>
<protein>
    <submittedName>
        <fullName evidence="5">Photosystem II protein PsbQ</fullName>
    </submittedName>
</protein>
<keyword evidence="3" id="KW-0472">Membrane</keyword>
<dbReference type="Proteomes" id="UP001604335">
    <property type="component" value="Unassembled WGS sequence"/>
</dbReference>
<reference evidence="6" key="1">
    <citation type="journal article" date="2024" name="Algal Res.">
        <title>Biochemical, toxicological and genomic investigation of a high-biomass producing Limnothrix strain isolated from Italian shallow drinking water reservoir.</title>
        <authorList>
            <person name="Simonazzi M."/>
            <person name="Shishido T.K."/>
            <person name="Delbaje E."/>
            <person name="Wahlsten M."/>
            <person name="Fewer D.P."/>
            <person name="Sivonen K."/>
            <person name="Pezzolesi L."/>
            <person name="Pistocchi R."/>
        </authorList>
    </citation>
    <scope>NUCLEOTIDE SEQUENCE [LARGE SCALE GENOMIC DNA]</scope>
    <source>
        <strain evidence="6">LRLZ20PSL1</strain>
    </source>
</reference>
<comment type="caution">
    <text evidence="5">The sequence shown here is derived from an EMBL/GenBank/DDBJ whole genome shotgun (WGS) entry which is preliminary data.</text>
</comment>